<proteinExistence type="predicted"/>
<reference evidence="4 5" key="1">
    <citation type="submission" date="2018-05" db="EMBL/GenBank/DDBJ databases">
        <title>Micromonosporas from Atacama Desert.</title>
        <authorList>
            <person name="Carro L."/>
            <person name="Golinska P."/>
            <person name="Klenk H.-P."/>
            <person name="Goodfellow M."/>
        </authorList>
    </citation>
    <scope>NUCLEOTIDE SEQUENCE [LARGE SCALE GENOMIC DNA]</scope>
    <source>
        <strain evidence="4 5">4G51</strain>
    </source>
</reference>
<dbReference type="Pfam" id="PF01757">
    <property type="entry name" value="Acyl_transf_3"/>
    <property type="match status" value="1"/>
</dbReference>
<accession>A0A317DAT4</accession>
<organism evidence="4 5">
    <name type="scientific">Micromonospora sicca</name>
    <dbReference type="NCBI Taxonomy" id="2202420"/>
    <lineage>
        <taxon>Bacteria</taxon>
        <taxon>Bacillati</taxon>
        <taxon>Actinomycetota</taxon>
        <taxon>Actinomycetes</taxon>
        <taxon>Micromonosporales</taxon>
        <taxon>Micromonosporaceae</taxon>
        <taxon>Micromonospora</taxon>
    </lineage>
</organism>
<dbReference type="PANTHER" id="PTHR37312:SF1">
    <property type="entry name" value="MEMBRANE-BOUND ACYLTRANSFERASE YKRP-RELATED"/>
    <property type="match status" value="1"/>
</dbReference>
<dbReference type="InterPro" id="IPR002656">
    <property type="entry name" value="Acyl_transf_3_dom"/>
</dbReference>
<feature type="compositionally biased region" description="Low complexity" evidence="1">
    <location>
        <begin position="369"/>
        <end position="392"/>
    </location>
</feature>
<evidence type="ECO:0000256" key="1">
    <source>
        <dbReference type="SAM" id="MobiDB-lite"/>
    </source>
</evidence>
<feature type="transmembrane region" description="Helical" evidence="2">
    <location>
        <begin position="247"/>
        <end position="273"/>
    </location>
</feature>
<dbReference type="AlphaFoldDB" id="A0A317DAT4"/>
<sequence length="399" mass="43556">MRVSALLRQAIRADGGTISPPSRDAYFDNAKLLATALVVLGHTWGPLVGSPNEMRGVRALYLLVYAFHMPLFVMISGYFSRSFAQDASHPGRLRRLLTSTLVPYLIFATAYQLYNNYRLDESNPIDLVTPFYLTWFLVALFVWRISAPLWLNLRAPVAVATGVMLASGAASLSGELDLARILQFLPFFVLGLTARREHLEWIRDTRWLRPAAVLVFAAALITVYHYAPRLPAGWFYRHNGHAQLDVSWGTWAAGALGLTAAALVLSVAFLALVPSNRNLLTPLATGTQYTYLLHGFIVQIALAYRFQNSPFVNSFAGVLTISALAVLATGILASPIVRRLFGWAVEPQMSWAFAEVRAEKFADARRPVTAPGSTTAPSPASAATSTPAMGTAVATDSSR</sequence>
<feature type="transmembrane region" description="Helical" evidence="2">
    <location>
        <begin position="125"/>
        <end position="143"/>
    </location>
</feature>
<feature type="transmembrane region" description="Helical" evidence="2">
    <location>
        <begin position="178"/>
        <end position="195"/>
    </location>
</feature>
<feature type="transmembrane region" description="Helical" evidence="2">
    <location>
        <begin position="289"/>
        <end position="306"/>
    </location>
</feature>
<evidence type="ECO:0000256" key="2">
    <source>
        <dbReference type="SAM" id="Phobius"/>
    </source>
</evidence>
<keyword evidence="2" id="KW-1133">Transmembrane helix</keyword>
<name>A0A317DAT4_9ACTN</name>
<feature type="domain" description="Acyltransferase 3" evidence="3">
    <location>
        <begin position="25"/>
        <end position="330"/>
    </location>
</feature>
<comment type="caution">
    <text evidence="4">The sequence shown here is derived from an EMBL/GenBank/DDBJ whole genome shotgun (WGS) entry which is preliminary data.</text>
</comment>
<dbReference type="PANTHER" id="PTHR37312">
    <property type="entry name" value="MEMBRANE-BOUND ACYLTRANSFERASE YKRP-RELATED"/>
    <property type="match status" value="1"/>
</dbReference>
<evidence type="ECO:0000313" key="4">
    <source>
        <dbReference type="EMBL" id="PWR11412.1"/>
    </source>
</evidence>
<evidence type="ECO:0000313" key="5">
    <source>
        <dbReference type="Proteomes" id="UP000246050"/>
    </source>
</evidence>
<feature type="transmembrane region" description="Helical" evidence="2">
    <location>
        <begin position="207"/>
        <end position="227"/>
    </location>
</feature>
<dbReference type="RefSeq" id="WP_109804261.1">
    <property type="nucleotide sequence ID" value="NZ_QGKS01000320.1"/>
</dbReference>
<protein>
    <recommendedName>
        <fullName evidence="3">Acyltransferase 3 domain-containing protein</fullName>
    </recommendedName>
</protein>
<dbReference type="OrthoDB" id="6623990at2"/>
<dbReference type="Proteomes" id="UP000246050">
    <property type="component" value="Unassembled WGS sequence"/>
</dbReference>
<gene>
    <name evidence="4" type="ORF">DKT69_26685</name>
</gene>
<dbReference type="GO" id="GO:0016747">
    <property type="term" value="F:acyltransferase activity, transferring groups other than amino-acyl groups"/>
    <property type="evidence" value="ECO:0007669"/>
    <property type="project" value="InterPro"/>
</dbReference>
<feature type="transmembrane region" description="Helical" evidence="2">
    <location>
        <begin position="155"/>
        <end position="172"/>
    </location>
</feature>
<feature type="transmembrane region" description="Helical" evidence="2">
    <location>
        <begin position="30"/>
        <end position="47"/>
    </location>
</feature>
<keyword evidence="2" id="KW-0812">Transmembrane</keyword>
<feature type="transmembrane region" description="Helical" evidence="2">
    <location>
        <begin position="59"/>
        <end position="84"/>
    </location>
</feature>
<feature type="region of interest" description="Disordered" evidence="1">
    <location>
        <begin position="366"/>
        <end position="399"/>
    </location>
</feature>
<feature type="transmembrane region" description="Helical" evidence="2">
    <location>
        <begin position="312"/>
        <end position="333"/>
    </location>
</feature>
<dbReference type="EMBL" id="QGKS01000320">
    <property type="protein sequence ID" value="PWR11412.1"/>
    <property type="molecule type" value="Genomic_DNA"/>
</dbReference>
<dbReference type="InterPro" id="IPR052734">
    <property type="entry name" value="Nod_factor_acetyltransferase"/>
</dbReference>
<keyword evidence="2" id="KW-0472">Membrane</keyword>
<evidence type="ECO:0000259" key="3">
    <source>
        <dbReference type="Pfam" id="PF01757"/>
    </source>
</evidence>
<feature type="transmembrane region" description="Helical" evidence="2">
    <location>
        <begin position="96"/>
        <end position="113"/>
    </location>
</feature>